<dbReference type="GO" id="GO:0008757">
    <property type="term" value="F:S-adenosylmethionine-dependent methyltransferase activity"/>
    <property type="evidence" value="ECO:0007669"/>
    <property type="project" value="TreeGrafter"/>
</dbReference>
<reference evidence="4" key="1">
    <citation type="submission" date="2019-08" db="EMBL/GenBank/DDBJ databases">
        <authorList>
            <person name="Kucharzyk K."/>
            <person name="Murdoch R.W."/>
            <person name="Higgins S."/>
            <person name="Loffler F."/>
        </authorList>
    </citation>
    <scope>NUCLEOTIDE SEQUENCE</scope>
</reference>
<dbReference type="EMBL" id="VSSQ01000843">
    <property type="protein sequence ID" value="MPM02077.1"/>
    <property type="molecule type" value="Genomic_DNA"/>
</dbReference>
<dbReference type="Pfam" id="PF01596">
    <property type="entry name" value="Methyltransf_3"/>
    <property type="match status" value="1"/>
</dbReference>
<organism evidence="4">
    <name type="scientific">bioreactor metagenome</name>
    <dbReference type="NCBI Taxonomy" id="1076179"/>
    <lineage>
        <taxon>unclassified sequences</taxon>
        <taxon>metagenomes</taxon>
        <taxon>ecological metagenomes</taxon>
    </lineage>
</organism>
<keyword evidence="2" id="KW-0808">Transferase</keyword>
<dbReference type="Gene3D" id="3.40.50.150">
    <property type="entry name" value="Vaccinia Virus protein VP39"/>
    <property type="match status" value="1"/>
</dbReference>
<dbReference type="SUPFAM" id="SSF53335">
    <property type="entry name" value="S-adenosyl-L-methionine-dependent methyltransferases"/>
    <property type="match status" value="1"/>
</dbReference>
<dbReference type="CDD" id="cd02440">
    <property type="entry name" value="AdoMet_MTases"/>
    <property type="match status" value="1"/>
</dbReference>
<dbReference type="PANTHER" id="PTHR10509:SF14">
    <property type="entry name" value="CAFFEOYL-COA O-METHYLTRANSFERASE 3-RELATED"/>
    <property type="match status" value="1"/>
</dbReference>
<proteinExistence type="predicted"/>
<dbReference type="PANTHER" id="PTHR10509">
    <property type="entry name" value="O-METHYLTRANSFERASE-RELATED"/>
    <property type="match status" value="1"/>
</dbReference>
<accession>A0A644WEW3</accession>
<sequence length="220" mass="24485">MSTLSDVIEKFCLVNSSPSGDVLKAVYRDTWVNVMYPQMVTNELQGRLLSMISMLVKPQRILETGTFTGYGTICLSAGLSADGRITTIEKNAELETRIRRNIELAGLTEKTELLLGDAKEILQQNFSEKILSFDIIYIDADKENYPAYLNLCWPLLKPGGVLMADNVFWGGKMLEENPKPTKETVGVRLFLTDAAALPWQSRTIIPVGDGLFFGIKSIND</sequence>
<comment type="caution">
    <text evidence="4">The sequence shown here is derived from an EMBL/GenBank/DDBJ whole genome shotgun (WGS) entry which is preliminary data.</text>
</comment>
<dbReference type="InterPro" id="IPR002935">
    <property type="entry name" value="SAM_O-MeTrfase"/>
</dbReference>
<dbReference type="InterPro" id="IPR050362">
    <property type="entry name" value="Cation-dep_OMT"/>
</dbReference>
<dbReference type="AlphaFoldDB" id="A0A644WEW3"/>
<keyword evidence="3" id="KW-0949">S-adenosyl-L-methionine</keyword>
<evidence type="ECO:0000256" key="1">
    <source>
        <dbReference type="ARBA" id="ARBA00022603"/>
    </source>
</evidence>
<name>A0A644WEW3_9ZZZZ</name>
<dbReference type="InterPro" id="IPR029063">
    <property type="entry name" value="SAM-dependent_MTases_sf"/>
</dbReference>
<dbReference type="GO" id="GO:0008171">
    <property type="term" value="F:O-methyltransferase activity"/>
    <property type="evidence" value="ECO:0007669"/>
    <property type="project" value="InterPro"/>
</dbReference>
<dbReference type="GO" id="GO:0032259">
    <property type="term" value="P:methylation"/>
    <property type="evidence" value="ECO:0007669"/>
    <property type="project" value="UniProtKB-KW"/>
</dbReference>
<evidence type="ECO:0000256" key="2">
    <source>
        <dbReference type="ARBA" id="ARBA00022679"/>
    </source>
</evidence>
<gene>
    <name evidence="4" type="ORF">SDC9_48322</name>
</gene>
<protein>
    <recommendedName>
        <fullName evidence="5">O-methyltransferase</fullName>
    </recommendedName>
</protein>
<evidence type="ECO:0000313" key="4">
    <source>
        <dbReference type="EMBL" id="MPM02077.1"/>
    </source>
</evidence>
<evidence type="ECO:0000256" key="3">
    <source>
        <dbReference type="ARBA" id="ARBA00022691"/>
    </source>
</evidence>
<evidence type="ECO:0008006" key="5">
    <source>
        <dbReference type="Google" id="ProtNLM"/>
    </source>
</evidence>
<dbReference type="PROSITE" id="PS51682">
    <property type="entry name" value="SAM_OMT_I"/>
    <property type="match status" value="1"/>
</dbReference>
<keyword evidence="1" id="KW-0489">Methyltransferase</keyword>